<dbReference type="PROSITE" id="PS50943">
    <property type="entry name" value="HTH_CROC1"/>
    <property type="match status" value="1"/>
</dbReference>
<comment type="caution">
    <text evidence="2">The sequence shown here is derived from an EMBL/GenBank/DDBJ whole genome shotgun (WGS) entry which is preliminary data.</text>
</comment>
<sequence>MTGQEPKRVYRLRDYDHAIAALNANRESRQISISKLAATVKAGRTEVSLWLLGKRKPAAQRLFDLAGALGYDLALIPKEDA</sequence>
<protein>
    <recommendedName>
        <fullName evidence="1">HTH cro/C1-type domain-containing protein</fullName>
    </recommendedName>
</protein>
<name>A0ABQ4BJC3_9ACTN</name>
<reference evidence="2 3" key="1">
    <citation type="submission" date="2021-01" db="EMBL/GenBank/DDBJ databases">
        <title>Whole genome shotgun sequence of Actinoplanes palleronii NBRC 14916.</title>
        <authorList>
            <person name="Komaki H."/>
            <person name="Tamura T."/>
        </authorList>
    </citation>
    <scope>NUCLEOTIDE SEQUENCE [LARGE SCALE GENOMIC DNA]</scope>
    <source>
        <strain evidence="2 3">NBRC 14916</strain>
    </source>
</reference>
<gene>
    <name evidence="2" type="ORF">Apa02nite_068610</name>
</gene>
<dbReference type="RefSeq" id="WP_203828752.1">
    <property type="nucleotide sequence ID" value="NZ_BAAATY010000018.1"/>
</dbReference>
<dbReference type="Pfam" id="PF01381">
    <property type="entry name" value="HTH_3"/>
    <property type="match status" value="1"/>
</dbReference>
<evidence type="ECO:0000313" key="2">
    <source>
        <dbReference type="EMBL" id="GIE70753.1"/>
    </source>
</evidence>
<dbReference type="InterPro" id="IPR001387">
    <property type="entry name" value="Cro/C1-type_HTH"/>
</dbReference>
<organism evidence="2 3">
    <name type="scientific">Actinoplanes palleronii</name>
    <dbReference type="NCBI Taxonomy" id="113570"/>
    <lineage>
        <taxon>Bacteria</taxon>
        <taxon>Bacillati</taxon>
        <taxon>Actinomycetota</taxon>
        <taxon>Actinomycetes</taxon>
        <taxon>Micromonosporales</taxon>
        <taxon>Micromonosporaceae</taxon>
        <taxon>Actinoplanes</taxon>
    </lineage>
</organism>
<dbReference type="EMBL" id="BOMS01000110">
    <property type="protein sequence ID" value="GIE70753.1"/>
    <property type="molecule type" value="Genomic_DNA"/>
</dbReference>
<proteinExistence type="predicted"/>
<evidence type="ECO:0000313" key="3">
    <source>
        <dbReference type="Proteomes" id="UP000624709"/>
    </source>
</evidence>
<keyword evidence="3" id="KW-1185">Reference proteome</keyword>
<dbReference type="Proteomes" id="UP000624709">
    <property type="component" value="Unassembled WGS sequence"/>
</dbReference>
<dbReference type="SMART" id="SM00530">
    <property type="entry name" value="HTH_XRE"/>
    <property type="match status" value="1"/>
</dbReference>
<dbReference type="InterPro" id="IPR010982">
    <property type="entry name" value="Lambda_DNA-bd_dom_sf"/>
</dbReference>
<evidence type="ECO:0000259" key="1">
    <source>
        <dbReference type="PROSITE" id="PS50943"/>
    </source>
</evidence>
<dbReference type="CDD" id="cd00093">
    <property type="entry name" value="HTH_XRE"/>
    <property type="match status" value="1"/>
</dbReference>
<dbReference type="SUPFAM" id="SSF47413">
    <property type="entry name" value="lambda repressor-like DNA-binding domains"/>
    <property type="match status" value="1"/>
</dbReference>
<dbReference type="Gene3D" id="1.10.260.40">
    <property type="entry name" value="lambda repressor-like DNA-binding domains"/>
    <property type="match status" value="1"/>
</dbReference>
<accession>A0ABQ4BJC3</accession>
<feature type="domain" description="HTH cro/C1-type" evidence="1">
    <location>
        <begin position="26"/>
        <end position="76"/>
    </location>
</feature>